<sequence>MLYLERILFVAYGARAAHGLDEAMNKTLNRVNIMIPKGKLMIGIRQDIHAKINQILSLNHPSAHETLLNLKRFVLNENSKSFELGIAARRLTELMIDNLLQELEFDLLRVSLYRKIGYLKDIGIAEWITSYMHVLRVFGNESAHHQDQACRRPAVISQSDLGLCLFCIERLLDFWLEYLQGHYP</sequence>
<organism evidence="2 3">
    <name type="scientific">Pseudocalidococcus azoricus BACA0444</name>
    <dbReference type="NCBI Taxonomy" id="2918990"/>
    <lineage>
        <taxon>Bacteria</taxon>
        <taxon>Bacillati</taxon>
        <taxon>Cyanobacteriota</taxon>
        <taxon>Cyanophyceae</taxon>
        <taxon>Acaryochloridales</taxon>
        <taxon>Thermosynechococcaceae</taxon>
        <taxon>Pseudocalidococcus</taxon>
        <taxon>Pseudocalidococcus azoricus</taxon>
    </lineage>
</organism>
<comment type="caution">
    <text evidence="2">The sequence shown here is derived from an EMBL/GenBank/DDBJ whole genome shotgun (WGS) entry which is preliminary data.</text>
</comment>
<evidence type="ECO:0000313" key="3">
    <source>
        <dbReference type="Proteomes" id="UP001268256"/>
    </source>
</evidence>
<feature type="domain" description="DUF4145" evidence="1">
    <location>
        <begin position="86"/>
        <end position="146"/>
    </location>
</feature>
<evidence type="ECO:0000259" key="1">
    <source>
        <dbReference type="Pfam" id="PF13643"/>
    </source>
</evidence>
<proteinExistence type="predicted"/>
<dbReference type="EMBL" id="JAVMIP010000023">
    <property type="protein sequence ID" value="MDS3862203.1"/>
    <property type="molecule type" value="Genomic_DNA"/>
</dbReference>
<reference evidence="3" key="1">
    <citation type="submission" date="2023-07" db="EMBL/GenBank/DDBJ databases">
        <authorList>
            <person name="Luz R."/>
            <person name="Cordeiro R."/>
            <person name="Fonseca A."/>
            <person name="Goncalves V."/>
        </authorList>
    </citation>
    <scope>NUCLEOTIDE SEQUENCE [LARGE SCALE GENOMIC DNA]</scope>
    <source>
        <strain evidence="3">BACA0444</strain>
    </source>
</reference>
<evidence type="ECO:0000313" key="2">
    <source>
        <dbReference type="EMBL" id="MDS3862203.1"/>
    </source>
</evidence>
<keyword evidence="3" id="KW-1185">Reference proteome</keyword>
<accession>A0AAE4FTT1</accession>
<protein>
    <submittedName>
        <fullName evidence="2">DUF4145 domain-containing protein</fullName>
    </submittedName>
</protein>
<name>A0AAE4FTT1_9CYAN</name>
<dbReference type="Proteomes" id="UP001268256">
    <property type="component" value="Unassembled WGS sequence"/>
</dbReference>
<dbReference type="Pfam" id="PF13643">
    <property type="entry name" value="DUF4145"/>
    <property type="match status" value="1"/>
</dbReference>
<gene>
    <name evidence="2" type="ORF">RIF25_15480</name>
</gene>
<dbReference type="InterPro" id="IPR025285">
    <property type="entry name" value="DUF4145"/>
</dbReference>
<dbReference type="AlphaFoldDB" id="A0AAE4FTT1"/>
<dbReference type="RefSeq" id="WP_322879412.1">
    <property type="nucleotide sequence ID" value="NZ_JAVMIP010000023.1"/>
</dbReference>